<comment type="caution">
    <text evidence="8">The sequence shown here is derived from an EMBL/GenBank/DDBJ whole genome shotgun (WGS) entry which is preliminary data.</text>
</comment>
<evidence type="ECO:0000256" key="5">
    <source>
        <dbReference type="PROSITE-ProRule" id="PRU00288"/>
    </source>
</evidence>
<organism evidence="8 9">
    <name type="scientific">Pleodorina starrii</name>
    <dbReference type="NCBI Taxonomy" id="330485"/>
    <lineage>
        <taxon>Eukaryota</taxon>
        <taxon>Viridiplantae</taxon>
        <taxon>Chlorophyta</taxon>
        <taxon>core chlorophytes</taxon>
        <taxon>Chlorophyceae</taxon>
        <taxon>CS clade</taxon>
        <taxon>Chlamydomonadales</taxon>
        <taxon>Volvocaceae</taxon>
        <taxon>Pleodorina</taxon>
    </lineage>
</organism>
<dbReference type="Pfam" id="PF01412">
    <property type="entry name" value="ArfGap"/>
    <property type="match status" value="1"/>
</dbReference>
<dbReference type="AlphaFoldDB" id="A0A9W6BDW9"/>
<dbReference type="InterPro" id="IPR001164">
    <property type="entry name" value="ArfGAP_dom"/>
</dbReference>
<keyword evidence="3 5" id="KW-0863">Zinc-finger</keyword>
<dbReference type="SMART" id="SM00105">
    <property type="entry name" value="ArfGap"/>
    <property type="match status" value="1"/>
</dbReference>
<dbReference type="PRINTS" id="PR00405">
    <property type="entry name" value="REVINTRACTNG"/>
</dbReference>
<protein>
    <recommendedName>
        <fullName evidence="7">Arf-GAP domain-containing protein</fullName>
    </recommendedName>
</protein>
<reference evidence="8 9" key="1">
    <citation type="journal article" date="2023" name="Commun. Biol.">
        <title>Reorganization of the ancestral sex-determining regions during the evolution of trioecy in Pleodorina starrii.</title>
        <authorList>
            <person name="Takahashi K."/>
            <person name="Suzuki S."/>
            <person name="Kawai-Toyooka H."/>
            <person name="Yamamoto K."/>
            <person name="Hamaji T."/>
            <person name="Ootsuki R."/>
            <person name="Yamaguchi H."/>
            <person name="Kawachi M."/>
            <person name="Higashiyama T."/>
            <person name="Nozaki H."/>
        </authorList>
    </citation>
    <scope>NUCLEOTIDE SEQUENCE [LARGE SCALE GENOMIC DNA]</scope>
    <source>
        <strain evidence="8 9">NIES-4479</strain>
    </source>
</reference>
<feature type="compositionally biased region" description="Low complexity" evidence="6">
    <location>
        <begin position="162"/>
        <end position="193"/>
    </location>
</feature>
<dbReference type="Proteomes" id="UP001165080">
    <property type="component" value="Unassembled WGS sequence"/>
</dbReference>
<dbReference type="PANTHER" id="PTHR45686:SF4">
    <property type="entry name" value="ADP-RIBOSYLATION FACTOR GTPASE ACTIVATING PROTEIN 3, ISOFORM H"/>
    <property type="match status" value="1"/>
</dbReference>
<dbReference type="OrthoDB" id="10266696at2759"/>
<evidence type="ECO:0000256" key="2">
    <source>
        <dbReference type="ARBA" id="ARBA00022723"/>
    </source>
</evidence>
<dbReference type="GO" id="GO:0005096">
    <property type="term" value="F:GTPase activator activity"/>
    <property type="evidence" value="ECO:0007669"/>
    <property type="project" value="UniProtKB-KW"/>
</dbReference>
<dbReference type="PROSITE" id="PS50115">
    <property type="entry name" value="ARFGAP"/>
    <property type="match status" value="1"/>
</dbReference>
<keyword evidence="4" id="KW-0862">Zinc</keyword>
<dbReference type="InterPro" id="IPR038508">
    <property type="entry name" value="ArfGAP_dom_sf"/>
</dbReference>
<dbReference type="GO" id="GO:0008270">
    <property type="term" value="F:zinc ion binding"/>
    <property type="evidence" value="ECO:0007669"/>
    <property type="project" value="UniProtKB-KW"/>
</dbReference>
<evidence type="ECO:0000256" key="1">
    <source>
        <dbReference type="ARBA" id="ARBA00022468"/>
    </source>
</evidence>
<evidence type="ECO:0000313" key="8">
    <source>
        <dbReference type="EMBL" id="GLC50364.1"/>
    </source>
</evidence>
<dbReference type="InterPro" id="IPR037278">
    <property type="entry name" value="ARFGAP/RecO"/>
</dbReference>
<evidence type="ECO:0000256" key="4">
    <source>
        <dbReference type="ARBA" id="ARBA00022833"/>
    </source>
</evidence>
<accession>A0A9W6BDW9</accession>
<sequence>MAMAHDTLERDALFKKLRAKPENKVCFDCPNKNPTWASVPYGVFICLNCAGIHRSLGVHVSFVRSTTLDSWTQEQLKLMAAGGNLRGRQYFKQHGWDDVGSDKIEAKYTSRAAQLYRALLEKEAQKATVQALQQSLAHDKDGHHRGDHQGELADFKHIEPEPAAAESAAAPADEGGEAPAVEAPKPAATVPKPVTTIKPRAVTSGKKTTGKLGLGVKKLESKVDDSFFAQAPAPEPVKPEPGAAGAAVAAAAASSSGATTGSRFAYDTLTAEAPGLARGKDGHLTIGGGGGGSDFFSAPVTRPGNRSGGGAAPPKPAEPAVQDEKLRKLANAKAISSRDFQQQDAEAEYERQARLSKFQNAASISSADYFGREEGRSGLNSGGMSGDLDISAADIVNRLSFQAKQDMQQMKQMAAAATKKLTGMASKLIGDLNRMNG</sequence>
<feature type="domain" description="Arf-GAP" evidence="7">
    <location>
        <begin position="11"/>
        <end position="117"/>
    </location>
</feature>
<evidence type="ECO:0000259" key="7">
    <source>
        <dbReference type="PROSITE" id="PS50115"/>
    </source>
</evidence>
<gene>
    <name evidence="8" type="primary">PLEST000159</name>
    <name evidence="8" type="ORF">PLESTB_000370900</name>
</gene>
<dbReference type="CDD" id="cd08831">
    <property type="entry name" value="ArfGap_ArfGap2_3_like"/>
    <property type="match status" value="1"/>
</dbReference>
<evidence type="ECO:0000256" key="6">
    <source>
        <dbReference type="SAM" id="MobiDB-lite"/>
    </source>
</evidence>
<evidence type="ECO:0000313" key="9">
    <source>
        <dbReference type="Proteomes" id="UP001165080"/>
    </source>
</evidence>
<dbReference type="GO" id="GO:0000139">
    <property type="term" value="C:Golgi membrane"/>
    <property type="evidence" value="ECO:0007669"/>
    <property type="project" value="GOC"/>
</dbReference>
<keyword evidence="9" id="KW-1185">Reference proteome</keyword>
<feature type="region of interest" description="Disordered" evidence="6">
    <location>
        <begin position="278"/>
        <end position="322"/>
    </location>
</feature>
<dbReference type="PANTHER" id="PTHR45686">
    <property type="entry name" value="ADP-RIBOSYLATION FACTOR GTPASE ACTIVATING PROTEIN 3, ISOFORM H-RELATED"/>
    <property type="match status" value="1"/>
</dbReference>
<dbReference type="GO" id="GO:0048205">
    <property type="term" value="P:COPI coating of Golgi vesicle"/>
    <property type="evidence" value="ECO:0007669"/>
    <property type="project" value="TreeGrafter"/>
</dbReference>
<feature type="region of interest" description="Disordered" evidence="6">
    <location>
        <begin position="162"/>
        <end position="209"/>
    </location>
</feature>
<dbReference type="EMBL" id="BRXU01000003">
    <property type="protein sequence ID" value="GLC50364.1"/>
    <property type="molecule type" value="Genomic_DNA"/>
</dbReference>
<dbReference type="SUPFAM" id="SSF57863">
    <property type="entry name" value="ArfGap/RecO-like zinc finger"/>
    <property type="match status" value="1"/>
</dbReference>
<dbReference type="Gene3D" id="1.10.220.150">
    <property type="entry name" value="Arf GTPase activating protein"/>
    <property type="match status" value="1"/>
</dbReference>
<name>A0A9W6BDW9_9CHLO</name>
<keyword evidence="1" id="KW-0343">GTPase activation</keyword>
<keyword evidence="2" id="KW-0479">Metal-binding</keyword>
<proteinExistence type="predicted"/>
<evidence type="ECO:0000256" key="3">
    <source>
        <dbReference type="ARBA" id="ARBA00022771"/>
    </source>
</evidence>